<dbReference type="AlphaFoldDB" id="A0A6A4IDD3"/>
<feature type="transmembrane region" description="Helical" evidence="1">
    <location>
        <begin position="53"/>
        <end position="79"/>
    </location>
</feature>
<keyword evidence="1" id="KW-1133">Transmembrane helix</keyword>
<keyword evidence="1" id="KW-0812">Transmembrane</keyword>
<dbReference type="OrthoDB" id="3346251at2759"/>
<evidence type="ECO:0000313" key="2">
    <source>
        <dbReference type="EMBL" id="KAE9408609.1"/>
    </source>
</evidence>
<reference evidence="2" key="1">
    <citation type="journal article" date="2019" name="Environ. Microbiol.">
        <title>Fungal ecological strategies reflected in gene transcription - a case study of two litter decomposers.</title>
        <authorList>
            <person name="Barbi F."/>
            <person name="Kohler A."/>
            <person name="Barry K."/>
            <person name="Baskaran P."/>
            <person name="Daum C."/>
            <person name="Fauchery L."/>
            <person name="Ihrmark K."/>
            <person name="Kuo A."/>
            <person name="LaButti K."/>
            <person name="Lipzen A."/>
            <person name="Morin E."/>
            <person name="Grigoriev I.V."/>
            <person name="Henrissat B."/>
            <person name="Lindahl B."/>
            <person name="Martin F."/>
        </authorList>
    </citation>
    <scope>NUCLEOTIDE SEQUENCE</scope>
    <source>
        <strain evidence="2">JB14</strain>
    </source>
</reference>
<feature type="transmembrane region" description="Helical" evidence="1">
    <location>
        <begin position="166"/>
        <end position="188"/>
    </location>
</feature>
<evidence type="ECO:0000256" key="1">
    <source>
        <dbReference type="SAM" id="Phobius"/>
    </source>
</evidence>
<dbReference type="Proteomes" id="UP000799118">
    <property type="component" value="Unassembled WGS sequence"/>
</dbReference>
<keyword evidence="1" id="KW-0472">Membrane</keyword>
<gene>
    <name evidence="2" type="ORF">BT96DRAFT_664329</name>
</gene>
<feature type="transmembrane region" description="Helical" evidence="1">
    <location>
        <begin position="85"/>
        <end position="108"/>
    </location>
</feature>
<dbReference type="EMBL" id="ML769390">
    <property type="protein sequence ID" value="KAE9408609.1"/>
    <property type="molecule type" value="Genomic_DNA"/>
</dbReference>
<feature type="transmembrane region" description="Helical" evidence="1">
    <location>
        <begin position="208"/>
        <end position="229"/>
    </location>
</feature>
<keyword evidence="3" id="KW-1185">Reference proteome</keyword>
<feature type="transmembrane region" description="Helical" evidence="1">
    <location>
        <begin position="120"/>
        <end position="138"/>
    </location>
</feature>
<evidence type="ECO:0000313" key="3">
    <source>
        <dbReference type="Proteomes" id="UP000799118"/>
    </source>
</evidence>
<name>A0A6A4IDD3_9AGAR</name>
<accession>A0A6A4IDD3</accession>
<sequence>MGDDIYSSSAYQTTAYLRIASISIAVYDLLETAPSTWKYSQEQWNTHRITISFVLFLLIQFTSILVLTASNFGFFFSAFTERACAHFYLAPSILKVVQSTVSQVILGLRAFNLSRRSRPVGWTLLGILLAVTALQWFTTVHQQTPVVDANFGNCLERHLIQNLGGWIYYLVAIIFDLTTTAISMIFLFKYKTMATSNSVFSKVARMMLYDGIGYFAALTAVNILNLIIYRASQDLQTSAASLGYTVTWIMSKRLIIHLHEVSVERRNEDVDAPTFSQSLTEPPSITSKSLRRMHWILEQTGRTI</sequence>
<organism evidence="2 3">
    <name type="scientific">Gymnopus androsaceus JB14</name>
    <dbReference type="NCBI Taxonomy" id="1447944"/>
    <lineage>
        <taxon>Eukaryota</taxon>
        <taxon>Fungi</taxon>
        <taxon>Dikarya</taxon>
        <taxon>Basidiomycota</taxon>
        <taxon>Agaricomycotina</taxon>
        <taxon>Agaricomycetes</taxon>
        <taxon>Agaricomycetidae</taxon>
        <taxon>Agaricales</taxon>
        <taxon>Marasmiineae</taxon>
        <taxon>Omphalotaceae</taxon>
        <taxon>Gymnopus</taxon>
    </lineage>
</organism>
<proteinExistence type="predicted"/>
<protein>
    <submittedName>
        <fullName evidence="2">Uncharacterized protein</fullName>
    </submittedName>
</protein>